<evidence type="ECO:0000256" key="3">
    <source>
        <dbReference type="ARBA" id="ARBA00023274"/>
    </source>
</evidence>
<dbReference type="InterPro" id="IPR020606">
    <property type="entry name" value="Ribosomal_uS7_CS"/>
</dbReference>
<dbReference type="AlphaFoldDB" id="A0A873HWE6"/>
<reference evidence="6" key="1">
    <citation type="journal article" name="Front. Plant Sci.">
        <title>Sequencing and Analysis of the Complete Organellar Genomes of Prototheca wickerhamii.</title>
        <authorList>
            <person name="Bakula Z."/>
            <person name="Gromadka R."/>
            <person name="Gawor J."/>
            <person name="Siedlecki P."/>
            <person name="Pomorski J.J."/>
            <person name="Maciszewski K."/>
            <person name="Gromadka A."/>
            <person name="Karnkowska A."/>
            <person name="Jagielski T."/>
        </authorList>
    </citation>
    <scope>NUCLEOTIDE SEQUENCE</scope>
    <source>
        <strain evidence="6">DBVPG</strain>
    </source>
</reference>
<dbReference type="GO" id="GO:0006412">
    <property type="term" value="P:translation"/>
    <property type="evidence" value="ECO:0007669"/>
    <property type="project" value="InterPro"/>
</dbReference>
<dbReference type="InterPro" id="IPR036823">
    <property type="entry name" value="Ribosomal_uS7_dom_sf"/>
</dbReference>
<organism evidence="6">
    <name type="scientific">Prototheca wickerhamii</name>
    <dbReference type="NCBI Taxonomy" id="3111"/>
    <lineage>
        <taxon>Eukaryota</taxon>
        <taxon>Viridiplantae</taxon>
        <taxon>Chlorophyta</taxon>
        <taxon>core chlorophytes</taxon>
        <taxon>Trebouxiophyceae</taxon>
        <taxon>Chlorellales</taxon>
        <taxon>Chlorellaceae</taxon>
        <taxon>Prototheca</taxon>
    </lineage>
</organism>
<evidence type="ECO:0000256" key="4">
    <source>
        <dbReference type="RuleBase" id="RU003619"/>
    </source>
</evidence>
<dbReference type="EMBL" id="MN794237">
    <property type="protein sequence ID" value="QOZ41746.1"/>
    <property type="molecule type" value="Genomic_DNA"/>
</dbReference>
<feature type="domain" description="Small ribosomal subunit protein uS7" evidence="5">
    <location>
        <begin position="39"/>
        <end position="82"/>
    </location>
</feature>
<dbReference type="PANTHER" id="PTHR11205">
    <property type="entry name" value="RIBOSOMAL PROTEIN S7"/>
    <property type="match status" value="1"/>
</dbReference>
<dbReference type="InterPro" id="IPR000235">
    <property type="entry name" value="Ribosomal_uS7"/>
</dbReference>
<dbReference type="GO" id="GO:0005840">
    <property type="term" value="C:ribosome"/>
    <property type="evidence" value="ECO:0007669"/>
    <property type="project" value="UniProtKB-KW"/>
</dbReference>
<sequence>MKTTKTLENNKSIQMENNTLAKKTSILNTKESNDTVDKLTFYKQNLLKDKFINLLMFDGKKSVATRVFFASLLILKQKYLKDFHNEAIIKVSKNKESTLSSIIKTKLSNKQKEIVENLNNSLDKSITESLSKNSNKSNSNRFLNSLRKETIKENISVLDLMSKAVENVAPSVEVRKVRRGANTLLVPAILSDSKANNLAIRWIIESARKKQEASFKYSPVEYNKTNFNINLSFAECLADELYQAYSKQGKARQKREELHTVATNNRANIRFRWW</sequence>
<keyword evidence="6" id="KW-0496">Mitochondrion</keyword>
<accession>A0A873HWE6</accession>
<evidence type="ECO:0000313" key="6">
    <source>
        <dbReference type="EMBL" id="QOZ41746.1"/>
    </source>
</evidence>
<name>A0A873HWE6_PROWI</name>
<dbReference type="InterPro" id="IPR023798">
    <property type="entry name" value="Ribosomal_uS7_dom"/>
</dbReference>
<evidence type="ECO:0000256" key="2">
    <source>
        <dbReference type="ARBA" id="ARBA00022980"/>
    </source>
</evidence>
<evidence type="ECO:0000259" key="5">
    <source>
        <dbReference type="Pfam" id="PF00177"/>
    </source>
</evidence>
<dbReference type="Gene3D" id="1.10.455.10">
    <property type="entry name" value="Ribosomal protein S7 domain"/>
    <property type="match status" value="1"/>
</dbReference>
<gene>
    <name evidence="6" type="primary">rps7</name>
    <name evidence="6" type="ORF">DBVPGmt_058</name>
</gene>
<dbReference type="GO" id="GO:0003723">
    <property type="term" value="F:RNA binding"/>
    <property type="evidence" value="ECO:0007669"/>
    <property type="project" value="InterPro"/>
</dbReference>
<dbReference type="GO" id="GO:0003735">
    <property type="term" value="F:structural constituent of ribosome"/>
    <property type="evidence" value="ECO:0007669"/>
    <property type="project" value="InterPro"/>
</dbReference>
<dbReference type="SUPFAM" id="SSF47973">
    <property type="entry name" value="Ribosomal protein S7"/>
    <property type="match status" value="1"/>
</dbReference>
<dbReference type="GO" id="GO:1990904">
    <property type="term" value="C:ribonucleoprotein complex"/>
    <property type="evidence" value="ECO:0007669"/>
    <property type="project" value="UniProtKB-KW"/>
</dbReference>
<protein>
    <submittedName>
        <fullName evidence="6">Ribosomal protein S7</fullName>
    </submittedName>
</protein>
<evidence type="ECO:0000256" key="1">
    <source>
        <dbReference type="ARBA" id="ARBA00007151"/>
    </source>
</evidence>
<comment type="similarity">
    <text evidence="1 4">Belongs to the universal ribosomal protein uS7 family.</text>
</comment>
<keyword evidence="3 4" id="KW-0687">Ribonucleoprotein</keyword>
<keyword evidence="2 4" id="KW-0689">Ribosomal protein</keyword>
<geneLocation type="mitochondrion" evidence="6"/>
<feature type="domain" description="Small ribosomal subunit protein uS7" evidence="5">
    <location>
        <begin position="109"/>
        <end position="266"/>
    </location>
</feature>
<proteinExistence type="inferred from homology"/>
<dbReference type="Pfam" id="PF00177">
    <property type="entry name" value="Ribosomal_S7"/>
    <property type="match status" value="2"/>
</dbReference>
<dbReference type="PROSITE" id="PS00052">
    <property type="entry name" value="RIBOSOMAL_S7"/>
    <property type="match status" value="1"/>
</dbReference>